<feature type="compositionally biased region" description="Basic and acidic residues" evidence="2">
    <location>
        <begin position="23"/>
        <end position="40"/>
    </location>
</feature>
<dbReference type="PANTHER" id="PTHR45615">
    <property type="entry name" value="MYOSIN HEAVY CHAIN, NON-MUSCLE"/>
    <property type="match status" value="1"/>
</dbReference>
<reference evidence="3 4" key="1">
    <citation type="submission" date="2018-06" db="EMBL/GenBank/DDBJ databases">
        <title>Comparative genomics reveals the genomic features of Rhizophagus irregularis, R. cerebriforme, R. diaphanum and Gigaspora rosea, and their symbiotic lifestyle signature.</title>
        <authorList>
            <person name="Morin E."/>
            <person name="San Clemente H."/>
            <person name="Chen E.C.H."/>
            <person name="De La Providencia I."/>
            <person name="Hainaut M."/>
            <person name="Kuo A."/>
            <person name="Kohler A."/>
            <person name="Murat C."/>
            <person name="Tang N."/>
            <person name="Roy S."/>
            <person name="Loubradou J."/>
            <person name="Henrissat B."/>
            <person name="Grigoriev I.V."/>
            <person name="Corradi N."/>
            <person name="Roux C."/>
            <person name="Martin F.M."/>
        </authorList>
    </citation>
    <scope>NUCLEOTIDE SEQUENCE [LARGE SCALE GENOMIC DNA]</scope>
    <source>
        <strain evidence="3 4">DAOM 194757</strain>
    </source>
</reference>
<dbReference type="GO" id="GO:0005737">
    <property type="term" value="C:cytoplasm"/>
    <property type="evidence" value="ECO:0007669"/>
    <property type="project" value="TreeGrafter"/>
</dbReference>
<dbReference type="GO" id="GO:0000146">
    <property type="term" value="F:microfilament motor activity"/>
    <property type="evidence" value="ECO:0007669"/>
    <property type="project" value="TreeGrafter"/>
</dbReference>
<feature type="compositionally biased region" description="Polar residues" evidence="2">
    <location>
        <begin position="46"/>
        <end position="56"/>
    </location>
</feature>
<organism evidence="3 4">
    <name type="scientific">Gigaspora rosea</name>
    <dbReference type="NCBI Taxonomy" id="44941"/>
    <lineage>
        <taxon>Eukaryota</taxon>
        <taxon>Fungi</taxon>
        <taxon>Fungi incertae sedis</taxon>
        <taxon>Mucoromycota</taxon>
        <taxon>Glomeromycotina</taxon>
        <taxon>Glomeromycetes</taxon>
        <taxon>Diversisporales</taxon>
        <taxon>Gigasporaceae</taxon>
        <taxon>Gigaspora</taxon>
    </lineage>
</organism>
<dbReference type="SUPFAM" id="SSF57997">
    <property type="entry name" value="Tropomyosin"/>
    <property type="match status" value="1"/>
</dbReference>
<gene>
    <name evidence="3" type="ORF">C2G38_2216586</name>
</gene>
<dbReference type="PANTHER" id="PTHR45615:SF40">
    <property type="entry name" value="MYOSIN HEAVY CHAIN, NON-MUSCLE"/>
    <property type="match status" value="1"/>
</dbReference>
<keyword evidence="4" id="KW-1185">Reference proteome</keyword>
<feature type="region of interest" description="Disordered" evidence="2">
    <location>
        <begin position="1"/>
        <end position="58"/>
    </location>
</feature>
<evidence type="ECO:0000313" key="3">
    <source>
        <dbReference type="EMBL" id="RIB06637.1"/>
    </source>
</evidence>
<comment type="caution">
    <text evidence="3">The sequence shown here is derived from an EMBL/GenBank/DDBJ whole genome shotgun (WGS) entry which is preliminary data.</text>
</comment>
<name>A0A397UC62_9GLOM</name>
<dbReference type="GO" id="GO:0051015">
    <property type="term" value="F:actin filament binding"/>
    <property type="evidence" value="ECO:0007669"/>
    <property type="project" value="TreeGrafter"/>
</dbReference>
<evidence type="ECO:0000256" key="1">
    <source>
        <dbReference type="SAM" id="Coils"/>
    </source>
</evidence>
<dbReference type="AlphaFoldDB" id="A0A397UC62"/>
<sequence>MDYHSPKGSTSQLAGMVPNPTDLSRRLESTQKEQQARENWCDEDNSIVTPSRSPNNCMPRVDLQSGTHLWDTFSPSPTQRSPVNLQCCCGNDDCPNLVAFLRSLKSLEDQLRLAAEIGQALLQQKEVYEGEIKEYQQKLEHQKKLLDTTNTANTLDGKTINDINECARYQQKITELEDLVHELESSQRTLTIEKDDASRQKNILENKSEALTEALESSDKRVVELTNEIEKLDNEVKRLMANNLLGERIEEREELLSRQLEDLKQELHFSRKAELAAESKAKKLQAKYDQLCVNFEKIEKEQQGSRKSKGKLEAVAMLRESKSSIPNPNNEANSHLINLIKELSSANNKLKSEISEYRDLLAESRNEVSSLQNRVEDLETASVAGYLPPGSCATSTFQPHDEMGENQPSSVMFMETIGDTSNNIPGTADRSINSHMSPILSSSFGPGSYNTFNSLGVDPSVHSPVGSVVSSSALSSSNPLHHHYHYHHHHYHGENNDVVRGNVFGELEKCYKKPRSKSRSKVPKILRNTRKNRRAIPEFDEKVEDQLNDENIAHSDVTEKKYVQSECDDSASDRCYNGPNEEVCTPTNINF</sequence>
<dbReference type="GO" id="GO:0016460">
    <property type="term" value="C:myosin II complex"/>
    <property type="evidence" value="ECO:0007669"/>
    <property type="project" value="TreeGrafter"/>
</dbReference>
<evidence type="ECO:0000256" key="2">
    <source>
        <dbReference type="SAM" id="MobiDB-lite"/>
    </source>
</evidence>
<dbReference type="STRING" id="44941.A0A397UC62"/>
<evidence type="ECO:0000313" key="4">
    <source>
        <dbReference type="Proteomes" id="UP000266673"/>
    </source>
</evidence>
<proteinExistence type="predicted"/>
<dbReference type="Proteomes" id="UP000266673">
    <property type="component" value="Unassembled WGS sequence"/>
</dbReference>
<accession>A0A397UC62</accession>
<keyword evidence="1" id="KW-0175">Coiled coil</keyword>
<dbReference type="OrthoDB" id="2432910at2759"/>
<dbReference type="GO" id="GO:0032982">
    <property type="term" value="C:myosin filament"/>
    <property type="evidence" value="ECO:0007669"/>
    <property type="project" value="TreeGrafter"/>
</dbReference>
<feature type="coiled-coil region" evidence="1">
    <location>
        <begin position="329"/>
        <end position="381"/>
    </location>
</feature>
<protein>
    <submittedName>
        <fullName evidence="3">Uncharacterized protein</fullName>
    </submittedName>
</protein>
<feature type="coiled-coil region" evidence="1">
    <location>
        <begin position="118"/>
        <end position="301"/>
    </location>
</feature>
<dbReference type="EMBL" id="QKWP01001784">
    <property type="protein sequence ID" value="RIB06637.1"/>
    <property type="molecule type" value="Genomic_DNA"/>
</dbReference>